<feature type="region of interest" description="Disordered" evidence="2">
    <location>
        <begin position="314"/>
        <end position="345"/>
    </location>
</feature>
<feature type="region of interest" description="Disordered" evidence="2">
    <location>
        <begin position="84"/>
        <end position="103"/>
    </location>
</feature>
<sequence>MSQGNEDLTDAIRCLLTSRGVRSARVVVEMTPDNRRPDAEVAEDVNDYDVNVIVKECERLPMLEQRYITDTAPSNFQGVSVERTPRAMSNGSRSPSTTRRSSVVLVESTDGPGTAAVPAHPDTASVSGILISPGHLDENQAKTIHDPSVDKTDETTQSEGHQRPPPLPVATTESHPGDIPNTPMSPAAPLPEGSPTEQLSSAHGNSAKLPSIQERADDDAENTNDNLTGEWKKKEDSVFSRSYQKSSNMSDDGTAAIQEGRQSSAGNSKMRLQELLKEQELMEQQSLEGLVQHEKAMKEAEKYLEGLRAAIEAKAAASGQSVLPPISSSTSVSSRPASATAQRLSSRVGNDIKVTKFTLPQDEPAKAEVVGQLLSSAGGTQHVSSKDKFASLLRDQQKLLRKKEEVEQEYKKLLQKAVSYHENSKDKDKR</sequence>
<protein>
    <submittedName>
        <fullName evidence="3">Uncharacterized protein</fullName>
    </submittedName>
</protein>
<feature type="coiled-coil region" evidence="1">
    <location>
        <begin position="389"/>
        <end position="423"/>
    </location>
</feature>
<gene>
    <name evidence="3" type="ORF">TVY486_0706260</name>
</gene>
<feature type="compositionally biased region" description="Polar residues" evidence="2">
    <location>
        <begin position="239"/>
        <end position="251"/>
    </location>
</feature>
<dbReference type="AlphaFoldDB" id="G0TZA5"/>
<accession>G0TZA5</accession>
<feature type="compositionally biased region" description="Low complexity" evidence="2">
    <location>
        <begin position="92"/>
        <end position="103"/>
    </location>
</feature>
<feature type="compositionally biased region" description="Basic and acidic residues" evidence="2">
    <location>
        <begin position="135"/>
        <end position="154"/>
    </location>
</feature>
<evidence type="ECO:0000313" key="3">
    <source>
        <dbReference type="EMBL" id="CCC49308.1"/>
    </source>
</evidence>
<evidence type="ECO:0000256" key="1">
    <source>
        <dbReference type="SAM" id="Coils"/>
    </source>
</evidence>
<organism evidence="3">
    <name type="scientific">Trypanosoma vivax (strain Y486)</name>
    <dbReference type="NCBI Taxonomy" id="1055687"/>
    <lineage>
        <taxon>Eukaryota</taxon>
        <taxon>Discoba</taxon>
        <taxon>Euglenozoa</taxon>
        <taxon>Kinetoplastea</taxon>
        <taxon>Metakinetoplastina</taxon>
        <taxon>Trypanosomatida</taxon>
        <taxon>Trypanosomatidae</taxon>
        <taxon>Trypanosoma</taxon>
        <taxon>Duttonella</taxon>
    </lineage>
</organism>
<reference evidence="3" key="1">
    <citation type="journal article" date="2012" name="Proc. Natl. Acad. Sci. U.S.A.">
        <title>Antigenic diversity is generated by distinct evolutionary mechanisms in African trypanosome species.</title>
        <authorList>
            <person name="Jackson A.P."/>
            <person name="Berry A."/>
            <person name="Aslett M."/>
            <person name="Allison H.C."/>
            <person name="Burton P."/>
            <person name="Vavrova-Anderson J."/>
            <person name="Brown R."/>
            <person name="Browne H."/>
            <person name="Corton N."/>
            <person name="Hauser H."/>
            <person name="Gamble J."/>
            <person name="Gilderthorp R."/>
            <person name="Marcello L."/>
            <person name="McQuillan J."/>
            <person name="Otto T.D."/>
            <person name="Quail M.A."/>
            <person name="Sanders M.J."/>
            <person name="van Tonder A."/>
            <person name="Ginger M.L."/>
            <person name="Field M.C."/>
            <person name="Barry J.D."/>
            <person name="Hertz-Fowler C."/>
            <person name="Berriman M."/>
        </authorList>
    </citation>
    <scope>NUCLEOTIDE SEQUENCE</scope>
    <source>
        <strain evidence="3">Y486</strain>
    </source>
</reference>
<keyword evidence="1" id="KW-0175">Coiled coil</keyword>
<name>G0TZA5_TRYVY</name>
<dbReference type="OMA" id="ENTSGEC"/>
<dbReference type="EMBL" id="HE573023">
    <property type="protein sequence ID" value="CCC49308.1"/>
    <property type="molecule type" value="Genomic_DNA"/>
</dbReference>
<evidence type="ECO:0000256" key="2">
    <source>
        <dbReference type="SAM" id="MobiDB-lite"/>
    </source>
</evidence>
<proteinExistence type="predicted"/>
<feature type="compositionally biased region" description="Polar residues" evidence="2">
    <location>
        <begin position="195"/>
        <end position="204"/>
    </location>
</feature>
<feature type="compositionally biased region" description="Low complexity" evidence="2">
    <location>
        <begin position="321"/>
        <end position="341"/>
    </location>
</feature>
<feature type="region of interest" description="Disordered" evidence="2">
    <location>
        <begin position="109"/>
        <end position="269"/>
    </location>
</feature>
<dbReference type="VEuPathDB" id="TriTrypDB:TvY486_0706260"/>